<protein>
    <submittedName>
        <fullName evidence="1">Uncharacterized protein</fullName>
    </submittedName>
</protein>
<dbReference type="Proteomes" id="UP000032024">
    <property type="component" value="Chromosome"/>
</dbReference>
<proteinExistence type="predicted"/>
<reference evidence="2" key="1">
    <citation type="submission" date="2015-01" db="EMBL/GenBank/DDBJ databases">
        <title>Comparative genome analysis of Bacillus coagulans HM-08, Clostridium butyricum HM-68, Bacillus subtilis HM-66 and Bacillus paralicheniformis BL-09.</title>
        <authorList>
            <person name="Zhang H."/>
        </authorList>
    </citation>
    <scope>NUCLEOTIDE SEQUENCE [LARGE SCALE GENOMIC DNA]</scope>
    <source>
        <strain evidence="2">HM-08</strain>
    </source>
</reference>
<dbReference type="AlphaFoldDB" id="A0AAN0WAR7"/>
<evidence type="ECO:0000313" key="1">
    <source>
        <dbReference type="EMBL" id="AJO22080.1"/>
    </source>
</evidence>
<keyword evidence="2" id="KW-1185">Reference proteome</keyword>
<gene>
    <name evidence="1" type="ORF">SB48_HM08orf02005</name>
</gene>
<evidence type="ECO:0000313" key="2">
    <source>
        <dbReference type="Proteomes" id="UP000032024"/>
    </source>
</evidence>
<accession>A0AAN0WAR7</accession>
<organism evidence="1 2">
    <name type="scientific">Heyndrickxia coagulans</name>
    <name type="common">Weizmannia coagulans</name>
    <dbReference type="NCBI Taxonomy" id="1398"/>
    <lineage>
        <taxon>Bacteria</taxon>
        <taxon>Bacillati</taxon>
        <taxon>Bacillota</taxon>
        <taxon>Bacilli</taxon>
        <taxon>Bacillales</taxon>
        <taxon>Bacillaceae</taxon>
        <taxon>Heyndrickxia</taxon>
    </lineage>
</organism>
<sequence length="41" mass="4711">MHTFWGAMQSGPPVSTDNKSGIFHENCRIFFIHVKIEDVFS</sequence>
<name>A0AAN0WAR7_HEYCO</name>
<dbReference type="EMBL" id="CP010525">
    <property type="protein sequence ID" value="AJO22080.1"/>
    <property type="molecule type" value="Genomic_DNA"/>
</dbReference>